<organism evidence="1">
    <name type="scientific">marine sediment metagenome</name>
    <dbReference type="NCBI Taxonomy" id="412755"/>
    <lineage>
        <taxon>unclassified sequences</taxon>
        <taxon>metagenomes</taxon>
        <taxon>ecological metagenomes</taxon>
    </lineage>
</organism>
<gene>
    <name evidence="1" type="ORF">LCGC14_2653920</name>
</gene>
<feature type="non-terminal residue" evidence="1">
    <location>
        <position position="46"/>
    </location>
</feature>
<dbReference type="AlphaFoldDB" id="A0A0F9C4D1"/>
<proteinExistence type="predicted"/>
<sequence>MKAIATLAALLAMVSAAAGEAKVPPGLYEKLRPPAARGKIDALVFA</sequence>
<dbReference type="EMBL" id="LAZR01046102">
    <property type="protein sequence ID" value="KKK97319.1"/>
    <property type="molecule type" value="Genomic_DNA"/>
</dbReference>
<protein>
    <submittedName>
        <fullName evidence="1">Uncharacterized protein</fullName>
    </submittedName>
</protein>
<comment type="caution">
    <text evidence="1">The sequence shown here is derived from an EMBL/GenBank/DDBJ whole genome shotgun (WGS) entry which is preliminary data.</text>
</comment>
<reference evidence="1" key="1">
    <citation type="journal article" date="2015" name="Nature">
        <title>Complex archaea that bridge the gap between prokaryotes and eukaryotes.</title>
        <authorList>
            <person name="Spang A."/>
            <person name="Saw J.H."/>
            <person name="Jorgensen S.L."/>
            <person name="Zaremba-Niedzwiedzka K."/>
            <person name="Martijn J."/>
            <person name="Lind A.E."/>
            <person name="van Eijk R."/>
            <person name="Schleper C."/>
            <person name="Guy L."/>
            <person name="Ettema T.J."/>
        </authorList>
    </citation>
    <scope>NUCLEOTIDE SEQUENCE</scope>
</reference>
<name>A0A0F9C4D1_9ZZZZ</name>
<accession>A0A0F9C4D1</accession>
<evidence type="ECO:0000313" key="1">
    <source>
        <dbReference type="EMBL" id="KKK97319.1"/>
    </source>
</evidence>